<dbReference type="AlphaFoldDB" id="A0ABD0J3T6"/>
<accession>A0ABD0J3T6</accession>
<evidence type="ECO:0000313" key="1">
    <source>
        <dbReference type="EMBL" id="KAK7455911.1"/>
    </source>
</evidence>
<organism evidence="1 2">
    <name type="scientific">Batillaria attramentaria</name>
    <dbReference type="NCBI Taxonomy" id="370345"/>
    <lineage>
        <taxon>Eukaryota</taxon>
        <taxon>Metazoa</taxon>
        <taxon>Spiralia</taxon>
        <taxon>Lophotrochozoa</taxon>
        <taxon>Mollusca</taxon>
        <taxon>Gastropoda</taxon>
        <taxon>Caenogastropoda</taxon>
        <taxon>Sorbeoconcha</taxon>
        <taxon>Cerithioidea</taxon>
        <taxon>Batillariidae</taxon>
        <taxon>Batillaria</taxon>
    </lineage>
</organism>
<gene>
    <name evidence="1" type="ORF">BaRGS_00039445</name>
</gene>
<comment type="caution">
    <text evidence="1">The sequence shown here is derived from an EMBL/GenBank/DDBJ whole genome shotgun (WGS) entry which is preliminary data.</text>
</comment>
<evidence type="ECO:0000313" key="2">
    <source>
        <dbReference type="Proteomes" id="UP001519460"/>
    </source>
</evidence>
<proteinExistence type="predicted"/>
<keyword evidence="2" id="KW-1185">Reference proteome</keyword>
<sequence>MKKIFHSLWLKQTEQTNHPTLHTSADTFAASKAQDAVLIEPSVERSAISIHLQRSDVPVNSEKSALGTKRACYVETQRKSTWSLHPAQADTVDLLTASC</sequence>
<reference evidence="1 2" key="1">
    <citation type="journal article" date="2023" name="Sci. Data">
        <title>Genome assembly of the Korean intertidal mud-creeper Batillaria attramentaria.</title>
        <authorList>
            <person name="Patra A.K."/>
            <person name="Ho P.T."/>
            <person name="Jun S."/>
            <person name="Lee S.J."/>
            <person name="Kim Y."/>
            <person name="Won Y.J."/>
        </authorList>
    </citation>
    <scope>NUCLEOTIDE SEQUENCE [LARGE SCALE GENOMIC DNA]</scope>
    <source>
        <strain evidence="1">Wonlab-2016</strain>
    </source>
</reference>
<dbReference type="Proteomes" id="UP001519460">
    <property type="component" value="Unassembled WGS sequence"/>
</dbReference>
<protein>
    <submittedName>
        <fullName evidence="1">Uncharacterized protein</fullName>
    </submittedName>
</protein>
<name>A0ABD0J3T6_9CAEN</name>
<dbReference type="EMBL" id="JACVVK020000690">
    <property type="protein sequence ID" value="KAK7455911.1"/>
    <property type="molecule type" value="Genomic_DNA"/>
</dbReference>